<sequence length="123" mass="13522">MEQHSQPLSLRGTLPPRPRSHRLRPHQQGLSLGLAATPSGLKATGKEAKIIAAKLLENPFRWQDYERVKGLGPLGELSLGEQIAAFETPWLAQGNLSCTTRETAYAPYLRRLLKAAAAHPDYA</sequence>
<dbReference type="KEGG" id="tel:tlr2211"/>
<name>Q8DGV1_THEVB</name>
<accession>Q8DGV1</accession>
<protein>
    <submittedName>
        <fullName evidence="2">Tlr2211 protein</fullName>
    </submittedName>
</protein>
<dbReference type="Proteomes" id="UP000000440">
    <property type="component" value="Chromosome"/>
</dbReference>
<dbReference type="eggNOG" id="COG0582">
    <property type="taxonomic scope" value="Bacteria"/>
</dbReference>
<dbReference type="STRING" id="197221.gene:10748822"/>
<evidence type="ECO:0000256" key="1">
    <source>
        <dbReference type="SAM" id="MobiDB-lite"/>
    </source>
</evidence>
<gene>
    <name evidence="2" type="ordered locus">tlr2211</name>
</gene>
<reference evidence="2 3" key="1">
    <citation type="journal article" date="2002" name="DNA Res.">
        <title>Complete genome structure of the thermophilic cyanobacterium Thermosynechococcus elongatus BP-1.</title>
        <authorList>
            <person name="Nakamura Y."/>
            <person name="Kaneko T."/>
            <person name="Sato S."/>
            <person name="Ikeuchi M."/>
            <person name="Katoh H."/>
            <person name="Sasamoto S."/>
            <person name="Watanabe A."/>
            <person name="Iriguchi M."/>
            <person name="Kawashima K."/>
            <person name="Kimura T."/>
            <person name="Kishida Y."/>
            <person name="Kiyokawa C."/>
            <person name="Kohara M."/>
            <person name="Matsumoto M."/>
            <person name="Matsuno A."/>
            <person name="Nakazaki N."/>
            <person name="Shimpo S."/>
            <person name="Sugimoto M."/>
            <person name="Takeuchi C."/>
            <person name="Yamada M."/>
            <person name="Tabata S."/>
        </authorList>
    </citation>
    <scope>NUCLEOTIDE SEQUENCE [LARGE SCALE GENOMIC DNA]</scope>
    <source>
        <strain evidence="3">IAM M-273 / NIES-2133 / BP-1</strain>
    </source>
</reference>
<dbReference type="EnsemblBacteria" id="BAC09763">
    <property type="protein sequence ID" value="BAC09763"/>
    <property type="gene ID" value="BAC09763"/>
</dbReference>
<proteinExistence type="predicted"/>
<dbReference type="AlphaFoldDB" id="Q8DGV1"/>
<keyword evidence="3" id="KW-1185">Reference proteome</keyword>
<evidence type="ECO:0000313" key="2">
    <source>
        <dbReference type="EMBL" id="BAC09763.1"/>
    </source>
</evidence>
<feature type="region of interest" description="Disordered" evidence="1">
    <location>
        <begin position="1"/>
        <end position="37"/>
    </location>
</feature>
<dbReference type="EMBL" id="BA000039">
    <property type="protein sequence ID" value="BAC09763.1"/>
    <property type="molecule type" value="Genomic_DNA"/>
</dbReference>
<evidence type="ECO:0000313" key="3">
    <source>
        <dbReference type="Proteomes" id="UP000000440"/>
    </source>
</evidence>
<organism evidence="2 3">
    <name type="scientific">Thermosynechococcus vestitus (strain NIES-2133 / IAM M-273 / BP-1)</name>
    <dbReference type="NCBI Taxonomy" id="197221"/>
    <lineage>
        <taxon>Bacteria</taxon>
        <taxon>Bacillati</taxon>
        <taxon>Cyanobacteriota</taxon>
        <taxon>Cyanophyceae</taxon>
        <taxon>Acaryochloridales</taxon>
        <taxon>Thermosynechococcaceae</taxon>
        <taxon>Thermosynechococcus</taxon>
    </lineage>
</organism>
<dbReference type="RefSeq" id="WP_011058045.1">
    <property type="nucleotide sequence ID" value="NC_004113.1"/>
</dbReference>